<evidence type="ECO:0008006" key="6">
    <source>
        <dbReference type="Google" id="ProtNLM"/>
    </source>
</evidence>
<feature type="region of interest" description="Disordered" evidence="2">
    <location>
        <begin position="1"/>
        <end position="76"/>
    </location>
</feature>
<dbReference type="InterPro" id="IPR006767">
    <property type="entry name" value="Cwf19-like_C_dom-2"/>
</dbReference>
<dbReference type="EMBL" id="HBIO01008184">
    <property type="protein sequence ID" value="CAE0461384.1"/>
    <property type="molecule type" value="Transcribed_RNA"/>
</dbReference>
<feature type="region of interest" description="Disordered" evidence="2">
    <location>
        <begin position="123"/>
        <end position="149"/>
    </location>
</feature>
<evidence type="ECO:0000259" key="4">
    <source>
        <dbReference type="Pfam" id="PF04677"/>
    </source>
</evidence>
<feature type="compositionally biased region" description="Basic and acidic residues" evidence="2">
    <location>
        <begin position="14"/>
        <end position="27"/>
    </location>
</feature>
<dbReference type="PANTHER" id="PTHR12072:SF5">
    <property type="entry name" value="CWF19-LIKE PROTEIN 2"/>
    <property type="match status" value="1"/>
</dbReference>
<accession>A0A7S3Q0D3</accession>
<evidence type="ECO:0000259" key="3">
    <source>
        <dbReference type="Pfam" id="PF04676"/>
    </source>
</evidence>
<dbReference type="InterPro" id="IPR006768">
    <property type="entry name" value="Cwf19-like_C_dom-1"/>
</dbReference>
<dbReference type="Pfam" id="PF04677">
    <property type="entry name" value="CwfJ_C_1"/>
    <property type="match status" value="1"/>
</dbReference>
<feature type="domain" description="Cwf19-like protein C-terminal" evidence="3">
    <location>
        <begin position="369"/>
        <end position="460"/>
    </location>
</feature>
<dbReference type="AlphaFoldDB" id="A0A7S3Q0D3"/>
<sequence>MLSGIKRGKRKRKSDQNSETKKVEKQNAEQSAKLKSSSSEDNRQAAEELRRMLTGGDSISNTSAALSASTPKKNNLGDAIDRFEKRRGNLAGAHDTSSSHGDSSEKVIIVNLNIGSEAPAIQKEDFRNGARKGKVKSQGSYLHADEDKTVTEMVAEERRSQQEGSRSMDEVFARNVARLGSRYKGAEFQTVAGASAGADEDDVAGDGGIDMKMFTSNNNRLTGAARYNREVSRQIARESKAQSFTSRCWWWMESGSFQKHRLLSLGDHVSMVMIPSHLSLTSDHLFLVPVQHAESFASCENEVWNEVSHFKASLRRMLKKEGKGVLFCETVLPSKGFWQTRMDIIPVPKEIEQDAEMFFKSAMTEQAEEWGVHTKVLSTKGKGLRGTVPKGFPYFNVEWSDGGFAQIIENEKFPKDFGLDIIAGMMELDPMKFNRKPKASDHDRGAVLKFLSGWKEFDWTLSLDEGK</sequence>
<evidence type="ECO:0000256" key="2">
    <source>
        <dbReference type="SAM" id="MobiDB-lite"/>
    </source>
</evidence>
<dbReference type="PANTHER" id="PTHR12072">
    <property type="entry name" value="CWF19, CELL CYCLE CONTROL PROTEIN"/>
    <property type="match status" value="1"/>
</dbReference>
<dbReference type="GO" id="GO:0000398">
    <property type="term" value="P:mRNA splicing, via spliceosome"/>
    <property type="evidence" value="ECO:0007669"/>
    <property type="project" value="TreeGrafter"/>
</dbReference>
<name>A0A7S3Q0D3_9STRA</name>
<evidence type="ECO:0000256" key="1">
    <source>
        <dbReference type="ARBA" id="ARBA00006795"/>
    </source>
</evidence>
<proteinExistence type="inferred from homology"/>
<gene>
    <name evidence="5" type="ORF">CDEB00056_LOCUS6225</name>
</gene>
<feature type="compositionally biased region" description="Basic residues" evidence="2">
    <location>
        <begin position="1"/>
        <end position="13"/>
    </location>
</feature>
<feature type="compositionally biased region" description="Polar residues" evidence="2">
    <location>
        <begin position="28"/>
        <end position="37"/>
    </location>
</feature>
<reference evidence="5" key="1">
    <citation type="submission" date="2021-01" db="EMBL/GenBank/DDBJ databases">
        <authorList>
            <person name="Corre E."/>
            <person name="Pelletier E."/>
            <person name="Niang G."/>
            <person name="Scheremetjew M."/>
            <person name="Finn R."/>
            <person name="Kale V."/>
            <person name="Holt S."/>
            <person name="Cochrane G."/>
            <person name="Meng A."/>
            <person name="Brown T."/>
            <person name="Cohen L."/>
        </authorList>
    </citation>
    <scope>NUCLEOTIDE SEQUENCE</scope>
    <source>
        <strain evidence="5">MM31A-1</strain>
    </source>
</reference>
<feature type="compositionally biased region" description="Basic and acidic residues" evidence="2">
    <location>
        <begin position="38"/>
        <end position="51"/>
    </location>
</feature>
<dbReference type="InterPro" id="IPR040194">
    <property type="entry name" value="Cwf19-like"/>
</dbReference>
<evidence type="ECO:0000313" key="5">
    <source>
        <dbReference type="EMBL" id="CAE0461384.1"/>
    </source>
</evidence>
<dbReference type="Pfam" id="PF04676">
    <property type="entry name" value="CwfJ_C_2"/>
    <property type="match status" value="1"/>
</dbReference>
<protein>
    <recommendedName>
        <fullName evidence="6">Cwf19-like C-terminal domain-containing protein</fullName>
    </recommendedName>
</protein>
<dbReference type="GO" id="GO:0071014">
    <property type="term" value="C:post-mRNA release spliceosomal complex"/>
    <property type="evidence" value="ECO:0007669"/>
    <property type="project" value="TreeGrafter"/>
</dbReference>
<feature type="domain" description="Cwf19-like C-terminal" evidence="4">
    <location>
        <begin position="238"/>
        <end position="360"/>
    </location>
</feature>
<feature type="compositionally biased region" description="Polar residues" evidence="2">
    <location>
        <begin position="57"/>
        <end position="73"/>
    </location>
</feature>
<comment type="similarity">
    <text evidence="1">Belongs to the CWF19 family.</text>
</comment>
<organism evidence="5">
    <name type="scientific">Chaetoceros debilis</name>
    <dbReference type="NCBI Taxonomy" id="122233"/>
    <lineage>
        <taxon>Eukaryota</taxon>
        <taxon>Sar</taxon>
        <taxon>Stramenopiles</taxon>
        <taxon>Ochrophyta</taxon>
        <taxon>Bacillariophyta</taxon>
        <taxon>Coscinodiscophyceae</taxon>
        <taxon>Chaetocerotophycidae</taxon>
        <taxon>Chaetocerotales</taxon>
        <taxon>Chaetocerotaceae</taxon>
        <taxon>Chaetoceros</taxon>
    </lineage>
</organism>